<keyword evidence="4" id="KW-1185">Reference proteome</keyword>
<dbReference type="SMART" id="SM00093">
    <property type="entry name" value="SERPIN"/>
    <property type="match status" value="1"/>
</dbReference>
<reference evidence="5" key="1">
    <citation type="submission" date="2025-08" db="UniProtKB">
        <authorList>
            <consortium name="RefSeq"/>
        </authorList>
    </citation>
    <scope>IDENTIFICATION</scope>
    <source>
        <tissue evidence="5">Spleen</tissue>
    </source>
</reference>
<feature type="signal peptide" evidence="2">
    <location>
        <begin position="1"/>
        <end position="21"/>
    </location>
</feature>
<sequence>MLPLTFIFFLLHSGCLQRGNGGLQKELKALKTEFAVRLYQSLTGNGNGTNLVISPASVSVPLEILQFGAQGNTCLQLERALGYTVHDRRVHDFLRIAQAAATTSGPGTMIQLACAFFVQTGTQLSSRFTEHISLWANSSLVTTNFSEPNRTTAQINRWVSGFVADEKNGNVSLERIHSALAQMALVSTMSFQSIWQKRFSFTDTQVLSFTSTEGLILRVPMMYQTADVNYGQFQVIDEQQVGVLELPYRGSSVSLFLVLPRHKATPLALLEPYLTASAIHIWMNSLKRIKMDVFLPRFRIENHFNMKDVLSSLGITDLFDPFKANLKGISVGQDDLYVSEAIHNARMEVLEDGTKASGTTALVLLRRSRTPIFKADRPFIFFLRESNTGSVLCIGRVTNPLE</sequence>
<dbReference type="GO" id="GO:0005615">
    <property type="term" value="C:extracellular space"/>
    <property type="evidence" value="ECO:0007669"/>
    <property type="project" value="InterPro"/>
</dbReference>
<protein>
    <submittedName>
        <fullName evidence="5">Serpin E3 isoform X2</fullName>
    </submittedName>
</protein>
<dbReference type="PANTHER" id="PTHR11461:SF129">
    <property type="entry name" value="SERPIN E3"/>
    <property type="match status" value="1"/>
</dbReference>
<dbReference type="OMA" id="KGNCISY"/>
<gene>
    <name evidence="5" type="primary">SERPINE3</name>
</gene>
<dbReference type="Gene3D" id="3.30.497.10">
    <property type="entry name" value="Antithrombin, subunit I, domain 2"/>
    <property type="match status" value="1"/>
</dbReference>
<evidence type="ECO:0000256" key="2">
    <source>
        <dbReference type="SAM" id="SignalP"/>
    </source>
</evidence>
<dbReference type="InterPro" id="IPR042178">
    <property type="entry name" value="Serpin_sf_1"/>
</dbReference>
<dbReference type="InterPro" id="IPR000215">
    <property type="entry name" value="Serpin_fam"/>
</dbReference>
<evidence type="ECO:0000256" key="1">
    <source>
        <dbReference type="RuleBase" id="RU000411"/>
    </source>
</evidence>
<dbReference type="AlphaFoldDB" id="A0A6P5IX77"/>
<dbReference type="PROSITE" id="PS00284">
    <property type="entry name" value="SERPIN"/>
    <property type="match status" value="1"/>
</dbReference>
<dbReference type="GO" id="GO:0004867">
    <property type="term" value="F:serine-type endopeptidase inhibitor activity"/>
    <property type="evidence" value="ECO:0007669"/>
    <property type="project" value="InterPro"/>
</dbReference>
<feature type="domain" description="Serpin" evidence="3">
    <location>
        <begin position="36"/>
        <end position="400"/>
    </location>
</feature>
<dbReference type="CTD" id="647174"/>
<feature type="chain" id="PRO_5028409333" evidence="2">
    <location>
        <begin position="22"/>
        <end position="402"/>
    </location>
</feature>
<dbReference type="Gene3D" id="2.30.39.10">
    <property type="entry name" value="Alpha-1-antitrypsin, domain 1"/>
    <property type="match status" value="1"/>
</dbReference>
<dbReference type="InterPro" id="IPR036186">
    <property type="entry name" value="Serpin_sf"/>
</dbReference>
<evidence type="ECO:0000313" key="4">
    <source>
        <dbReference type="Proteomes" id="UP000515140"/>
    </source>
</evidence>
<dbReference type="PANTHER" id="PTHR11461">
    <property type="entry name" value="SERINE PROTEASE INHIBITOR, SERPIN"/>
    <property type="match status" value="1"/>
</dbReference>
<comment type="similarity">
    <text evidence="1">Belongs to the serpin family.</text>
</comment>
<dbReference type="Pfam" id="PF00079">
    <property type="entry name" value="Serpin"/>
    <property type="match status" value="1"/>
</dbReference>
<name>A0A6P5IX77_PHACI</name>
<dbReference type="CDD" id="cd19574">
    <property type="entry name" value="serpinE3"/>
    <property type="match status" value="1"/>
</dbReference>
<dbReference type="InterPro" id="IPR023796">
    <property type="entry name" value="Serpin_dom"/>
</dbReference>
<dbReference type="GeneID" id="110196630"/>
<dbReference type="InterPro" id="IPR031172">
    <property type="entry name" value="Serpin_E3"/>
</dbReference>
<accession>A0A6P5IX77</accession>
<dbReference type="RefSeq" id="XP_020825638.1">
    <property type="nucleotide sequence ID" value="XM_020969979.1"/>
</dbReference>
<proteinExistence type="inferred from homology"/>
<dbReference type="InterPro" id="IPR042185">
    <property type="entry name" value="Serpin_sf_2"/>
</dbReference>
<evidence type="ECO:0000259" key="3">
    <source>
        <dbReference type="SMART" id="SM00093"/>
    </source>
</evidence>
<dbReference type="Proteomes" id="UP000515140">
    <property type="component" value="Unplaced"/>
</dbReference>
<organism evidence="4 5">
    <name type="scientific">Phascolarctos cinereus</name>
    <name type="common">Koala</name>
    <dbReference type="NCBI Taxonomy" id="38626"/>
    <lineage>
        <taxon>Eukaryota</taxon>
        <taxon>Metazoa</taxon>
        <taxon>Chordata</taxon>
        <taxon>Craniata</taxon>
        <taxon>Vertebrata</taxon>
        <taxon>Euteleostomi</taxon>
        <taxon>Mammalia</taxon>
        <taxon>Metatheria</taxon>
        <taxon>Diprotodontia</taxon>
        <taxon>Phascolarctidae</taxon>
        <taxon>Phascolarctos</taxon>
    </lineage>
</organism>
<dbReference type="SUPFAM" id="SSF56574">
    <property type="entry name" value="Serpins"/>
    <property type="match status" value="1"/>
</dbReference>
<evidence type="ECO:0000313" key="5">
    <source>
        <dbReference type="RefSeq" id="XP_020825638.1"/>
    </source>
</evidence>
<dbReference type="InterPro" id="IPR023795">
    <property type="entry name" value="Serpin_CS"/>
</dbReference>
<keyword evidence="2" id="KW-0732">Signal</keyword>